<dbReference type="InterPro" id="IPR052770">
    <property type="entry name" value="Cobalt_transport_CbiQ"/>
</dbReference>
<dbReference type="Pfam" id="PF02361">
    <property type="entry name" value="CbiQ"/>
    <property type="match status" value="1"/>
</dbReference>
<dbReference type="CDD" id="cd16914">
    <property type="entry name" value="EcfT"/>
    <property type="match status" value="1"/>
</dbReference>
<evidence type="ECO:0000256" key="1">
    <source>
        <dbReference type="ARBA" id="ARBA00004651"/>
    </source>
</evidence>
<evidence type="ECO:0000313" key="8">
    <source>
        <dbReference type="Proteomes" id="UP000194360"/>
    </source>
</evidence>
<dbReference type="EMBL" id="MIGB01000020">
    <property type="protein sequence ID" value="OSY38898.1"/>
    <property type="molecule type" value="Genomic_DNA"/>
</dbReference>
<keyword evidence="8" id="KW-1185">Reference proteome</keyword>
<evidence type="ECO:0000256" key="6">
    <source>
        <dbReference type="SAM" id="Phobius"/>
    </source>
</evidence>
<dbReference type="PANTHER" id="PTHR43723">
    <property type="entry name" value="COBALT TRANSPORT PROTEIN CBIQ"/>
    <property type="match status" value="1"/>
</dbReference>
<keyword evidence="5 6" id="KW-0472">Membrane</keyword>
<sequence length="243" mass="25859">MLLIDETAYAGRWRSRHPGEKAFLALGLLALAVLLPPWPGALFCGAAALALLLGGARVPLRTVGRLLRLPLGFVLVGAIPLLITVGGDLWLAPAPGGPVRAAELVGRAMAAVGCLILFAATTPIADTLPRLRWVPRAVTEIALLIYRMLFLLLDSLRAVREAQTLRMGFRTRRATFRSLAGQGGAVFVRAFDRARRLEAGLAARGYDGELMVRVTSRPVSAPFVAASAVLLTGIVVATLVVLR</sequence>
<comment type="caution">
    <text evidence="7">The sequence shown here is derived from an EMBL/GenBank/DDBJ whole genome shotgun (WGS) entry which is preliminary data.</text>
</comment>
<keyword evidence="4 6" id="KW-1133">Transmembrane helix</keyword>
<name>A0A1Y2MW82_PSEAH</name>
<feature type="transmembrane region" description="Helical" evidence="6">
    <location>
        <begin position="219"/>
        <end position="242"/>
    </location>
</feature>
<feature type="transmembrane region" description="Helical" evidence="6">
    <location>
        <begin position="22"/>
        <end position="51"/>
    </location>
</feature>
<keyword evidence="2" id="KW-1003">Cell membrane</keyword>
<organism evidence="7 8">
    <name type="scientific">Pseudonocardia autotrophica</name>
    <name type="common">Amycolata autotrophica</name>
    <name type="synonym">Nocardia autotrophica</name>
    <dbReference type="NCBI Taxonomy" id="2074"/>
    <lineage>
        <taxon>Bacteria</taxon>
        <taxon>Bacillati</taxon>
        <taxon>Actinomycetota</taxon>
        <taxon>Actinomycetes</taxon>
        <taxon>Pseudonocardiales</taxon>
        <taxon>Pseudonocardiaceae</taxon>
        <taxon>Pseudonocardia</taxon>
    </lineage>
</organism>
<dbReference type="InterPro" id="IPR012809">
    <property type="entry name" value="ECF_CbiQ"/>
</dbReference>
<dbReference type="InterPro" id="IPR003339">
    <property type="entry name" value="ABC/ECF_trnsptr_transmembrane"/>
</dbReference>
<dbReference type="GO" id="GO:0043190">
    <property type="term" value="C:ATP-binding cassette (ABC) transporter complex"/>
    <property type="evidence" value="ECO:0007669"/>
    <property type="project" value="InterPro"/>
</dbReference>
<evidence type="ECO:0000256" key="3">
    <source>
        <dbReference type="ARBA" id="ARBA00022692"/>
    </source>
</evidence>
<dbReference type="PANTHER" id="PTHR43723:SF1">
    <property type="entry name" value="COBALT TRANSPORT PROTEIN CBIQ"/>
    <property type="match status" value="1"/>
</dbReference>
<feature type="transmembrane region" description="Helical" evidence="6">
    <location>
        <begin position="104"/>
        <end position="121"/>
    </location>
</feature>
<reference evidence="7 8" key="1">
    <citation type="submission" date="2016-09" db="EMBL/GenBank/DDBJ databases">
        <title>Pseudonocardia autotrophica DSM535, a candidate organism with high potential of specific P450 cytochromes.</title>
        <authorList>
            <person name="Grumaz C."/>
            <person name="Vainshtein Y."/>
            <person name="Kirstahler P."/>
            <person name="Sohn K."/>
        </authorList>
    </citation>
    <scope>NUCLEOTIDE SEQUENCE [LARGE SCALE GENOMIC DNA]</scope>
    <source>
        <strain evidence="7 8">DSM 535</strain>
    </source>
</reference>
<protein>
    <submittedName>
        <fullName evidence="7">Cobalt transport protein CbiQ</fullName>
    </submittedName>
</protein>
<dbReference type="NCBIfam" id="TIGR02454">
    <property type="entry name" value="ECF_T_CbiQ"/>
    <property type="match status" value="1"/>
</dbReference>
<comment type="subcellular location">
    <subcellularLocation>
        <location evidence="1">Cell membrane</location>
        <topology evidence="1">Multi-pass membrane protein</topology>
    </subcellularLocation>
</comment>
<dbReference type="RefSeq" id="WP_085913977.1">
    <property type="nucleotide sequence ID" value="NZ_AP018920.1"/>
</dbReference>
<keyword evidence="3 6" id="KW-0812">Transmembrane</keyword>
<evidence type="ECO:0000256" key="4">
    <source>
        <dbReference type="ARBA" id="ARBA00022989"/>
    </source>
</evidence>
<dbReference type="GO" id="GO:0006824">
    <property type="term" value="P:cobalt ion transport"/>
    <property type="evidence" value="ECO:0007669"/>
    <property type="project" value="InterPro"/>
</dbReference>
<dbReference type="AlphaFoldDB" id="A0A1Y2MW82"/>
<evidence type="ECO:0000256" key="2">
    <source>
        <dbReference type="ARBA" id="ARBA00022475"/>
    </source>
</evidence>
<dbReference type="OrthoDB" id="4407546at2"/>
<evidence type="ECO:0000313" key="7">
    <source>
        <dbReference type="EMBL" id="OSY38898.1"/>
    </source>
</evidence>
<dbReference type="Proteomes" id="UP000194360">
    <property type="component" value="Unassembled WGS sequence"/>
</dbReference>
<gene>
    <name evidence="7" type="primary">cbiQ</name>
    <name evidence="7" type="ORF">BG845_03770</name>
</gene>
<feature type="transmembrane region" description="Helical" evidence="6">
    <location>
        <begin position="71"/>
        <end position="92"/>
    </location>
</feature>
<evidence type="ECO:0000256" key="5">
    <source>
        <dbReference type="ARBA" id="ARBA00023136"/>
    </source>
</evidence>
<proteinExistence type="predicted"/>
<dbReference type="STRING" id="2074.BG845_03770"/>
<accession>A0A1Y2MW82</accession>